<accession>A0A182V3A4</accession>
<organism evidence="2 3">
    <name type="scientific">Anopheles merus</name>
    <name type="common">Mosquito</name>
    <dbReference type="NCBI Taxonomy" id="30066"/>
    <lineage>
        <taxon>Eukaryota</taxon>
        <taxon>Metazoa</taxon>
        <taxon>Ecdysozoa</taxon>
        <taxon>Arthropoda</taxon>
        <taxon>Hexapoda</taxon>
        <taxon>Insecta</taxon>
        <taxon>Pterygota</taxon>
        <taxon>Neoptera</taxon>
        <taxon>Endopterygota</taxon>
        <taxon>Diptera</taxon>
        <taxon>Nematocera</taxon>
        <taxon>Culicoidea</taxon>
        <taxon>Culicidae</taxon>
        <taxon>Anophelinae</taxon>
        <taxon>Anopheles</taxon>
    </lineage>
</organism>
<keyword evidence="1" id="KW-1133">Transmembrane helix</keyword>
<keyword evidence="1" id="KW-0472">Membrane</keyword>
<dbReference type="EnsemblMetazoa" id="AMEM008148-RA">
    <property type="protein sequence ID" value="AMEM008148-PA"/>
    <property type="gene ID" value="AMEM008148"/>
</dbReference>
<evidence type="ECO:0000256" key="1">
    <source>
        <dbReference type="SAM" id="Phobius"/>
    </source>
</evidence>
<evidence type="ECO:0000313" key="2">
    <source>
        <dbReference type="EnsemblMetazoa" id="AMEM008148-PA"/>
    </source>
</evidence>
<evidence type="ECO:0000313" key="3">
    <source>
        <dbReference type="Proteomes" id="UP000075903"/>
    </source>
</evidence>
<dbReference type="AlphaFoldDB" id="A0A182V3A4"/>
<dbReference type="VEuPathDB" id="VectorBase:AMEM008148"/>
<reference evidence="2" key="1">
    <citation type="submission" date="2020-05" db="UniProtKB">
        <authorList>
            <consortium name="EnsemblMetazoa"/>
        </authorList>
    </citation>
    <scope>IDENTIFICATION</scope>
    <source>
        <strain evidence="2">MAF</strain>
    </source>
</reference>
<feature type="transmembrane region" description="Helical" evidence="1">
    <location>
        <begin position="44"/>
        <end position="66"/>
    </location>
</feature>
<name>A0A182V3A4_ANOME</name>
<keyword evidence="1" id="KW-0812">Transmembrane</keyword>
<dbReference type="Proteomes" id="UP000075903">
    <property type="component" value="Unassembled WGS sequence"/>
</dbReference>
<protein>
    <submittedName>
        <fullName evidence="2">Uncharacterized protein</fullName>
    </submittedName>
</protein>
<keyword evidence="3" id="KW-1185">Reference proteome</keyword>
<proteinExistence type="predicted"/>
<sequence>MSPKRSCPPTCDGYKHGQTTGKYPRLAPTAQTQEKEDAFACSRIVRLIEGLIMIPTTVMMMMMMMMTGDAIHQQCSWWAVVLPNQCLAIFEFHHAPHPSTSNIVALIDAFQQTGPWIAICCDLVSPKI</sequence>